<reference evidence="7 8" key="1">
    <citation type="submission" date="2021-12" db="EMBL/GenBank/DDBJ databases">
        <title>Genome sequencing of bacteria with rrn-lacking chromosome and rrn-plasmid.</title>
        <authorList>
            <person name="Anda M."/>
            <person name="Iwasaki W."/>
        </authorList>
    </citation>
    <scope>NUCLEOTIDE SEQUENCE [LARGE SCALE GENOMIC DNA]</scope>
    <source>
        <strain evidence="7 8">NBRC 101262</strain>
        <plasmid evidence="7 8">pPP1</plasmid>
    </source>
</reference>
<evidence type="ECO:0000259" key="5">
    <source>
        <dbReference type="Pfam" id="PF04542"/>
    </source>
</evidence>
<accession>A0ABM7VIM5</accession>
<name>A0ABM7VIM5_9BACT</name>
<dbReference type="GO" id="GO:0000428">
    <property type="term" value="C:DNA-directed RNA polymerase complex"/>
    <property type="evidence" value="ECO:0007669"/>
    <property type="project" value="UniProtKB-KW"/>
</dbReference>
<dbReference type="InterPro" id="IPR013249">
    <property type="entry name" value="RNA_pol_sigma70_r4_t2"/>
</dbReference>
<evidence type="ECO:0000313" key="7">
    <source>
        <dbReference type="EMBL" id="BDD00810.1"/>
    </source>
</evidence>
<proteinExistence type="inferred from homology"/>
<comment type="similarity">
    <text evidence="1">Belongs to the sigma-70 factor family. ECF subfamily.</text>
</comment>
<dbReference type="NCBIfam" id="TIGR02937">
    <property type="entry name" value="sigma70-ECF"/>
    <property type="match status" value="1"/>
</dbReference>
<keyword evidence="8" id="KW-1185">Reference proteome</keyword>
<evidence type="ECO:0000256" key="4">
    <source>
        <dbReference type="ARBA" id="ARBA00023163"/>
    </source>
</evidence>
<dbReference type="InterPro" id="IPR013325">
    <property type="entry name" value="RNA_pol_sigma_r2"/>
</dbReference>
<dbReference type="InterPro" id="IPR039425">
    <property type="entry name" value="RNA_pol_sigma-70-like"/>
</dbReference>
<dbReference type="Pfam" id="PF08281">
    <property type="entry name" value="Sigma70_r4_2"/>
    <property type="match status" value="1"/>
</dbReference>
<dbReference type="PANTHER" id="PTHR43133:SF46">
    <property type="entry name" value="RNA POLYMERASE SIGMA-70 FACTOR ECF SUBFAMILY"/>
    <property type="match status" value="1"/>
</dbReference>
<keyword evidence="4" id="KW-0804">Transcription</keyword>
<dbReference type="InterPro" id="IPR036388">
    <property type="entry name" value="WH-like_DNA-bd_sf"/>
</dbReference>
<dbReference type="RefSeq" id="WP_332921194.1">
    <property type="nucleotide sequence ID" value="NZ_AP025293.1"/>
</dbReference>
<dbReference type="Gene3D" id="1.10.10.10">
    <property type="entry name" value="Winged helix-like DNA-binding domain superfamily/Winged helix DNA-binding domain"/>
    <property type="match status" value="1"/>
</dbReference>
<keyword evidence="7" id="KW-0240">DNA-directed RNA polymerase</keyword>
<sequence length="199" mass="23371">MTNLSDIELLQKIRNGEDYYFNLLFRKYYSKLYYFAIEFVKDEFEVESIVQNAFIKVWEKRHDLNDNSNLNAYLHTIVKNACLKYLNQQAKHRSVPLEEEAVQREIYALSQFESEKLSIGEITEKITTVLSSLSPRCKEIFLKSKRDNLKNKEIAEDLNISIKSVEANITRAKKSIKSQIVQKLALLLFLIDQMADFLF</sequence>
<dbReference type="Pfam" id="PF04542">
    <property type="entry name" value="Sigma70_r2"/>
    <property type="match status" value="1"/>
</dbReference>
<evidence type="ECO:0000256" key="3">
    <source>
        <dbReference type="ARBA" id="ARBA00023082"/>
    </source>
</evidence>
<evidence type="ECO:0000259" key="6">
    <source>
        <dbReference type="Pfam" id="PF08281"/>
    </source>
</evidence>
<organism evidence="7 8">
    <name type="scientific">Persicobacter psychrovividus</name>
    <dbReference type="NCBI Taxonomy" id="387638"/>
    <lineage>
        <taxon>Bacteria</taxon>
        <taxon>Pseudomonadati</taxon>
        <taxon>Bacteroidota</taxon>
        <taxon>Cytophagia</taxon>
        <taxon>Cytophagales</taxon>
        <taxon>Persicobacteraceae</taxon>
        <taxon>Persicobacter</taxon>
    </lineage>
</organism>
<evidence type="ECO:0000256" key="1">
    <source>
        <dbReference type="ARBA" id="ARBA00010641"/>
    </source>
</evidence>
<keyword evidence="7" id="KW-0614">Plasmid</keyword>
<dbReference type="InterPro" id="IPR014327">
    <property type="entry name" value="RNA_pol_sigma70_bacteroid"/>
</dbReference>
<dbReference type="EMBL" id="AP025293">
    <property type="protein sequence ID" value="BDD00810.1"/>
    <property type="molecule type" value="Genomic_DNA"/>
</dbReference>
<dbReference type="NCBIfam" id="TIGR02985">
    <property type="entry name" value="Sig70_bacteroi1"/>
    <property type="match status" value="1"/>
</dbReference>
<feature type="domain" description="RNA polymerase sigma factor 70 region 4 type 2" evidence="6">
    <location>
        <begin position="124"/>
        <end position="175"/>
    </location>
</feature>
<dbReference type="InterPro" id="IPR007627">
    <property type="entry name" value="RNA_pol_sigma70_r2"/>
</dbReference>
<protein>
    <submittedName>
        <fullName evidence="7">DNA-directed RNA polymerase sigma-70 factor</fullName>
    </submittedName>
</protein>
<dbReference type="InterPro" id="IPR013324">
    <property type="entry name" value="RNA_pol_sigma_r3/r4-like"/>
</dbReference>
<geneLocation type="plasmid" evidence="7 8">
    <name>pPP1</name>
</geneLocation>
<dbReference type="InterPro" id="IPR014284">
    <property type="entry name" value="RNA_pol_sigma-70_dom"/>
</dbReference>
<dbReference type="PANTHER" id="PTHR43133">
    <property type="entry name" value="RNA POLYMERASE ECF-TYPE SIGMA FACTO"/>
    <property type="match status" value="1"/>
</dbReference>
<dbReference type="SUPFAM" id="SSF88659">
    <property type="entry name" value="Sigma3 and sigma4 domains of RNA polymerase sigma factors"/>
    <property type="match status" value="1"/>
</dbReference>
<dbReference type="SUPFAM" id="SSF88946">
    <property type="entry name" value="Sigma2 domain of RNA polymerase sigma factors"/>
    <property type="match status" value="1"/>
</dbReference>
<evidence type="ECO:0000256" key="2">
    <source>
        <dbReference type="ARBA" id="ARBA00023015"/>
    </source>
</evidence>
<keyword evidence="3" id="KW-0731">Sigma factor</keyword>
<dbReference type="Gene3D" id="1.10.1740.10">
    <property type="match status" value="1"/>
</dbReference>
<dbReference type="Proteomes" id="UP001354989">
    <property type="component" value="Plasmid pPP1"/>
</dbReference>
<keyword evidence="2" id="KW-0805">Transcription regulation</keyword>
<feature type="domain" description="RNA polymerase sigma-70 region 2" evidence="5">
    <location>
        <begin position="24"/>
        <end position="90"/>
    </location>
</feature>
<gene>
    <name evidence="7" type="ORF">PEPS_30900</name>
</gene>
<evidence type="ECO:0000313" key="8">
    <source>
        <dbReference type="Proteomes" id="UP001354989"/>
    </source>
</evidence>